<gene>
    <name evidence="2" type="ORF">GLOIN_2v1650244</name>
</gene>
<evidence type="ECO:0000313" key="2">
    <source>
        <dbReference type="EMBL" id="POG67189.1"/>
    </source>
</evidence>
<keyword evidence="1" id="KW-0472">Membrane</keyword>
<accession>A0A2P4PP63</accession>
<keyword evidence="1" id="KW-1133">Transmembrane helix</keyword>
<feature type="transmembrane region" description="Helical" evidence="1">
    <location>
        <begin position="28"/>
        <end position="61"/>
    </location>
</feature>
<proteinExistence type="predicted"/>
<keyword evidence="3" id="KW-1185">Reference proteome</keyword>
<name>A0A2P4PP63_RHIID</name>
<protein>
    <submittedName>
        <fullName evidence="2">Uncharacterized protein</fullName>
    </submittedName>
</protein>
<dbReference type="EMBL" id="AUPC02000176">
    <property type="protein sequence ID" value="POG67189.1"/>
    <property type="molecule type" value="Genomic_DNA"/>
</dbReference>
<feature type="non-terminal residue" evidence="2">
    <location>
        <position position="1"/>
    </location>
</feature>
<keyword evidence="1" id="KW-0812">Transmembrane</keyword>
<dbReference type="AlphaFoldDB" id="A0A2P4PP63"/>
<evidence type="ECO:0000256" key="1">
    <source>
        <dbReference type="SAM" id="Phobius"/>
    </source>
</evidence>
<sequence length="62" mass="7405">TNIMNQNDNYLNLLRNIVKRLDILNRDYLTIIILTCSLKIINIILIILLLKQIFMIIMLFIM</sequence>
<evidence type="ECO:0000313" key="3">
    <source>
        <dbReference type="Proteomes" id="UP000018888"/>
    </source>
</evidence>
<organism evidence="2 3">
    <name type="scientific">Rhizophagus irregularis (strain DAOM 181602 / DAOM 197198 / MUCL 43194)</name>
    <name type="common">Arbuscular mycorrhizal fungus</name>
    <name type="synonym">Glomus intraradices</name>
    <dbReference type="NCBI Taxonomy" id="747089"/>
    <lineage>
        <taxon>Eukaryota</taxon>
        <taxon>Fungi</taxon>
        <taxon>Fungi incertae sedis</taxon>
        <taxon>Mucoromycota</taxon>
        <taxon>Glomeromycotina</taxon>
        <taxon>Glomeromycetes</taxon>
        <taxon>Glomerales</taxon>
        <taxon>Glomeraceae</taxon>
        <taxon>Rhizophagus</taxon>
    </lineage>
</organism>
<reference evidence="2 3" key="2">
    <citation type="journal article" date="2018" name="New Phytol.">
        <title>High intraspecific genome diversity in the model arbuscular mycorrhizal symbiont Rhizophagus irregularis.</title>
        <authorList>
            <person name="Chen E.C.H."/>
            <person name="Morin E."/>
            <person name="Beaudet D."/>
            <person name="Noel J."/>
            <person name="Yildirir G."/>
            <person name="Ndikumana S."/>
            <person name="Charron P."/>
            <person name="St-Onge C."/>
            <person name="Giorgi J."/>
            <person name="Kruger M."/>
            <person name="Marton T."/>
            <person name="Ropars J."/>
            <person name="Grigoriev I.V."/>
            <person name="Hainaut M."/>
            <person name="Henrissat B."/>
            <person name="Roux C."/>
            <person name="Martin F."/>
            <person name="Corradi N."/>
        </authorList>
    </citation>
    <scope>NUCLEOTIDE SEQUENCE [LARGE SCALE GENOMIC DNA]</scope>
    <source>
        <strain evidence="2 3">DAOM 197198</strain>
    </source>
</reference>
<comment type="caution">
    <text evidence="2">The sequence shown here is derived from an EMBL/GenBank/DDBJ whole genome shotgun (WGS) entry which is preliminary data.</text>
</comment>
<dbReference type="Proteomes" id="UP000018888">
    <property type="component" value="Unassembled WGS sequence"/>
</dbReference>
<reference evidence="2 3" key="1">
    <citation type="journal article" date="2013" name="Proc. Natl. Acad. Sci. U.S.A.">
        <title>Genome of an arbuscular mycorrhizal fungus provides insight into the oldest plant symbiosis.</title>
        <authorList>
            <person name="Tisserant E."/>
            <person name="Malbreil M."/>
            <person name="Kuo A."/>
            <person name="Kohler A."/>
            <person name="Symeonidi A."/>
            <person name="Balestrini R."/>
            <person name="Charron P."/>
            <person name="Duensing N."/>
            <person name="Frei Dit Frey N."/>
            <person name="Gianinazzi-Pearson V."/>
            <person name="Gilbert L.B."/>
            <person name="Handa Y."/>
            <person name="Herr J.R."/>
            <person name="Hijri M."/>
            <person name="Koul R."/>
            <person name="Kawaguchi M."/>
            <person name="Krajinski F."/>
            <person name="Lammers P.J."/>
            <person name="Masclaux F.G."/>
            <person name="Murat C."/>
            <person name="Morin E."/>
            <person name="Ndikumana S."/>
            <person name="Pagni M."/>
            <person name="Petitpierre D."/>
            <person name="Requena N."/>
            <person name="Rosikiewicz P."/>
            <person name="Riley R."/>
            <person name="Saito K."/>
            <person name="San Clemente H."/>
            <person name="Shapiro H."/>
            <person name="van Tuinen D."/>
            <person name="Becard G."/>
            <person name="Bonfante P."/>
            <person name="Paszkowski U."/>
            <person name="Shachar-Hill Y.Y."/>
            <person name="Tuskan G.A."/>
            <person name="Young P.W."/>
            <person name="Sanders I.R."/>
            <person name="Henrissat B."/>
            <person name="Rensing S.A."/>
            <person name="Grigoriev I.V."/>
            <person name="Corradi N."/>
            <person name="Roux C."/>
            <person name="Martin F."/>
        </authorList>
    </citation>
    <scope>NUCLEOTIDE SEQUENCE [LARGE SCALE GENOMIC DNA]</scope>
    <source>
        <strain evidence="2 3">DAOM 197198</strain>
    </source>
</reference>